<evidence type="ECO:0000256" key="1">
    <source>
        <dbReference type="ARBA" id="ARBA00003798"/>
    </source>
</evidence>
<dbReference type="InterPro" id="IPR010655">
    <property type="entry name" value="Clp1_C"/>
</dbReference>
<feature type="binding site" evidence="9">
    <location>
        <position position="67"/>
    </location>
    <ligand>
        <name>ATP</name>
        <dbReference type="ChEBI" id="CHEBI:30616"/>
    </ligand>
</feature>
<keyword evidence="5 9" id="KW-0507">mRNA processing</keyword>
<feature type="domain" description="Clp1 C-terminal" evidence="10">
    <location>
        <begin position="345"/>
        <end position="442"/>
    </location>
</feature>
<reference evidence="13" key="1">
    <citation type="journal article" date="2020" name="bioRxiv">
        <title>Whole genome comparisons of ergot fungi reveals the divergence and evolution of species within the genus Claviceps are the result of varying mechanisms driving genome evolution and host range expansion.</title>
        <authorList>
            <person name="Wyka S.A."/>
            <person name="Mondo S.J."/>
            <person name="Liu M."/>
            <person name="Dettman J."/>
            <person name="Nalam V."/>
            <person name="Broders K.D."/>
        </authorList>
    </citation>
    <scope>NUCLEOTIDE SEQUENCE</scope>
    <source>
        <strain evidence="13">CCC 489</strain>
    </source>
</reference>
<evidence type="ECO:0000256" key="4">
    <source>
        <dbReference type="ARBA" id="ARBA00019824"/>
    </source>
</evidence>
<protein>
    <recommendedName>
        <fullName evidence="4">Polynucleotide 5'-hydroxyl-kinase GRC3</fullName>
    </recommendedName>
    <alternativeName>
        <fullName evidence="3">Polynucleotide 5'-hydroxyl-kinase grc3</fullName>
    </alternativeName>
</protein>
<feature type="domain" description="Clp1 N-terminal" evidence="11">
    <location>
        <begin position="22"/>
        <end position="117"/>
    </location>
</feature>
<comment type="caution">
    <text evidence="13">The sequence shown here is derived from an EMBL/GenBank/DDBJ whole genome shotgun (WGS) entry which is preliminary data.</text>
</comment>
<proteinExistence type="inferred from homology"/>
<evidence type="ECO:0000259" key="10">
    <source>
        <dbReference type="Pfam" id="PF06807"/>
    </source>
</evidence>
<gene>
    <name evidence="9" type="primary">CLP1</name>
    <name evidence="13" type="ORF">E4U42_005372</name>
</gene>
<dbReference type="Pfam" id="PF16575">
    <property type="entry name" value="CLP1_P"/>
    <property type="match status" value="1"/>
</dbReference>
<feature type="domain" description="Clp1 P-loop" evidence="12">
    <location>
        <begin position="131"/>
        <end position="338"/>
    </location>
</feature>
<dbReference type="InterPro" id="IPR032319">
    <property type="entry name" value="CLP1_P"/>
</dbReference>
<dbReference type="AlphaFoldDB" id="A0A8K0NHF0"/>
<evidence type="ECO:0000256" key="3">
    <source>
        <dbReference type="ARBA" id="ARBA00018706"/>
    </source>
</evidence>
<dbReference type="SUPFAM" id="SSF52540">
    <property type="entry name" value="P-loop containing nucleoside triphosphate hydrolases"/>
    <property type="match status" value="1"/>
</dbReference>
<dbReference type="Gene3D" id="2.40.30.330">
    <property type="entry name" value="Pre-mRNA cleavage complex subunit Clp1, C-terminal domain"/>
    <property type="match status" value="1"/>
</dbReference>
<accession>A0A8K0NHF0</accession>
<dbReference type="InterPro" id="IPR027417">
    <property type="entry name" value="P-loop_NTPase"/>
</dbReference>
<dbReference type="HAMAP" id="MF_03035">
    <property type="entry name" value="Clp1"/>
    <property type="match status" value="1"/>
</dbReference>
<dbReference type="GO" id="GO:0031124">
    <property type="term" value="P:mRNA 3'-end processing"/>
    <property type="evidence" value="ECO:0007669"/>
    <property type="project" value="UniProtKB-UniRule"/>
</dbReference>
<evidence type="ECO:0000259" key="11">
    <source>
        <dbReference type="Pfam" id="PF16573"/>
    </source>
</evidence>
<dbReference type="GO" id="GO:0005849">
    <property type="term" value="C:mRNA cleavage factor complex"/>
    <property type="evidence" value="ECO:0007669"/>
    <property type="project" value="UniProtKB-UniRule"/>
</dbReference>
<evidence type="ECO:0000256" key="5">
    <source>
        <dbReference type="ARBA" id="ARBA00022664"/>
    </source>
</evidence>
<keyword evidence="7 9" id="KW-0067">ATP-binding</keyword>
<dbReference type="InterPro" id="IPR038238">
    <property type="entry name" value="Clp1_C_sf"/>
</dbReference>
<keyword evidence="14" id="KW-1185">Reference proteome</keyword>
<dbReference type="GO" id="GO:0005524">
    <property type="term" value="F:ATP binding"/>
    <property type="evidence" value="ECO:0007669"/>
    <property type="project" value="UniProtKB-UniRule"/>
</dbReference>
<feature type="binding site" evidence="9">
    <location>
        <position position="28"/>
    </location>
    <ligand>
        <name>ATP</name>
        <dbReference type="ChEBI" id="CHEBI:30616"/>
    </ligand>
</feature>
<name>A0A8K0NHF0_9HYPO</name>
<dbReference type="EMBL" id="SRPY01000508">
    <property type="protein sequence ID" value="KAG5922731.1"/>
    <property type="molecule type" value="Genomic_DNA"/>
</dbReference>
<evidence type="ECO:0000256" key="6">
    <source>
        <dbReference type="ARBA" id="ARBA00022741"/>
    </source>
</evidence>
<comment type="subunit">
    <text evidence="9">Component of a pre-mRNA cleavage factor complex. Interacts directly with PCF11.</text>
</comment>
<dbReference type="PANTHER" id="PTHR12755:SF6">
    <property type="entry name" value="POLYRIBONUCLEOTIDE 5'-HYDROXYL-KINASE CLP1"/>
    <property type="match status" value="1"/>
</dbReference>
<dbReference type="Pfam" id="PF16573">
    <property type="entry name" value="CLP1_N"/>
    <property type="match status" value="1"/>
</dbReference>
<sequence length="449" mass="48366">MSIPGLGQIPVQAVISSKRTITLQPCWEWRFQVPVGRTLVLKVLSGTAEKDGTELALRNAYSLTGVKSKILTWHGCELEIEGRTEHDSVAEYASPQANPATAYINLHARLAEMRAAAARDKREGPRVLITGPAATGKTTLVRTLTSYATRQGHEPIVVSADPKEGMLSLPGSLSASVFATVMDPEAVDGWGSTPTSGPSVVPVKLPLVYYYGHGSPEDDADFYRQLTSRLAGTVSGRLSEDNAVRSSGVIVDTMGVAEDSETGMDLVAHVVDELSVNIVVVLGSPTMAAALSTRFASEQTTLGEPINVLGLDRSAGVLDRSEAFLQHCREQAIKEYFFGDARKTLSPQIQQVDFDALVVYKASDGAADKTLARHELSSLMQHWTLAIMHASLKDAPEVVRSATVMGFVYVSDVDEERRKIKLLAPVGGRVGDRPLVLGSWPEPFMNLLG</sequence>
<dbReference type="Proteomes" id="UP000811619">
    <property type="component" value="Unassembled WGS sequence"/>
</dbReference>
<dbReference type="InterPro" id="IPR032324">
    <property type="entry name" value="Clp1_N"/>
</dbReference>
<organism evidence="13 14">
    <name type="scientific">Claviceps africana</name>
    <dbReference type="NCBI Taxonomy" id="83212"/>
    <lineage>
        <taxon>Eukaryota</taxon>
        <taxon>Fungi</taxon>
        <taxon>Dikarya</taxon>
        <taxon>Ascomycota</taxon>
        <taxon>Pezizomycotina</taxon>
        <taxon>Sordariomycetes</taxon>
        <taxon>Hypocreomycetidae</taxon>
        <taxon>Hypocreales</taxon>
        <taxon>Clavicipitaceae</taxon>
        <taxon>Claviceps</taxon>
    </lineage>
</organism>
<evidence type="ECO:0000256" key="9">
    <source>
        <dbReference type="HAMAP-Rule" id="MF_03035"/>
    </source>
</evidence>
<dbReference type="PANTHER" id="PTHR12755">
    <property type="entry name" value="CLEAVAGE/POLYADENYLATION FACTOR IA SUBUNIT CLP1P"/>
    <property type="match status" value="1"/>
</dbReference>
<evidence type="ECO:0000256" key="7">
    <source>
        <dbReference type="ARBA" id="ARBA00022840"/>
    </source>
</evidence>
<keyword evidence="6 9" id="KW-0547">Nucleotide-binding</keyword>
<dbReference type="GO" id="GO:0051731">
    <property type="term" value="F:polynucleotide 5'-hydroxyl-kinase activity"/>
    <property type="evidence" value="ECO:0007669"/>
    <property type="project" value="InterPro"/>
</dbReference>
<evidence type="ECO:0000313" key="13">
    <source>
        <dbReference type="EMBL" id="KAG5922731.1"/>
    </source>
</evidence>
<comment type="subcellular location">
    <subcellularLocation>
        <location evidence="2 9">Nucleus</location>
    </subcellularLocation>
</comment>
<dbReference type="Gene3D" id="3.40.50.300">
    <property type="entry name" value="P-loop containing nucleotide triphosphate hydrolases"/>
    <property type="match status" value="1"/>
</dbReference>
<evidence type="ECO:0000259" key="12">
    <source>
        <dbReference type="Pfam" id="PF16575"/>
    </source>
</evidence>
<dbReference type="InterPro" id="IPR038239">
    <property type="entry name" value="Clp1_N_sf"/>
</dbReference>
<evidence type="ECO:0000256" key="2">
    <source>
        <dbReference type="ARBA" id="ARBA00004123"/>
    </source>
</evidence>
<dbReference type="Pfam" id="PF06807">
    <property type="entry name" value="Clp1"/>
    <property type="match status" value="1"/>
</dbReference>
<comment type="function">
    <text evidence="1">Polynucleotide 5'-kinase involved in rRNA processing.</text>
</comment>
<evidence type="ECO:0000256" key="8">
    <source>
        <dbReference type="ARBA" id="ARBA00023242"/>
    </source>
</evidence>
<dbReference type="Gene3D" id="2.60.120.1030">
    <property type="entry name" value="Clp1, DNA binding domain"/>
    <property type="match status" value="1"/>
</dbReference>
<dbReference type="InterPro" id="IPR028606">
    <property type="entry name" value="Clp1"/>
</dbReference>
<dbReference type="InterPro" id="IPR045116">
    <property type="entry name" value="Clp1/Grc3"/>
</dbReference>
<feature type="binding site" evidence="9">
    <location>
        <begin position="134"/>
        <end position="139"/>
    </location>
    <ligand>
        <name>ATP</name>
        <dbReference type="ChEBI" id="CHEBI:30616"/>
    </ligand>
</feature>
<comment type="function">
    <text evidence="9">Required for endonucleolytic cleavage during polyadenylation-dependent pre-mRNA 3'-end formation.</text>
</comment>
<evidence type="ECO:0000313" key="14">
    <source>
        <dbReference type="Proteomes" id="UP000811619"/>
    </source>
</evidence>
<keyword evidence="8 9" id="KW-0539">Nucleus</keyword>
<comment type="similarity">
    <text evidence="9">Belongs to the Clp1 family. Clp1 subfamily.</text>
</comment>
<dbReference type="GO" id="GO:0006388">
    <property type="term" value="P:tRNA splicing, via endonucleolytic cleavage and ligation"/>
    <property type="evidence" value="ECO:0007669"/>
    <property type="project" value="TreeGrafter"/>
</dbReference>
<dbReference type="OrthoDB" id="258143at2759"/>